<accession>A0ABV9FJD3</accession>
<dbReference type="Pfam" id="PF12833">
    <property type="entry name" value="HTH_18"/>
    <property type="match status" value="1"/>
</dbReference>
<dbReference type="InterPro" id="IPR020449">
    <property type="entry name" value="Tscrpt_reg_AraC-type_HTH"/>
</dbReference>
<reference evidence="6" key="1">
    <citation type="journal article" date="2019" name="Int. J. Syst. Evol. Microbiol.">
        <title>The Global Catalogue of Microorganisms (GCM) 10K type strain sequencing project: providing services to taxonomists for standard genome sequencing and annotation.</title>
        <authorList>
            <consortium name="The Broad Institute Genomics Platform"/>
            <consortium name="The Broad Institute Genome Sequencing Center for Infectious Disease"/>
            <person name="Wu L."/>
            <person name="Ma J."/>
        </authorList>
    </citation>
    <scope>NUCLEOTIDE SEQUENCE [LARGE SCALE GENOMIC DNA]</scope>
    <source>
        <strain evidence="6">CCUG 49571</strain>
    </source>
</reference>
<evidence type="ECO:0000313" key="5">
    <source>
        <dbReference type="EMBL" id="MFC4600862.1"/>
    </source>
</evidence>
<dbReference type="SUPFAM" id="SSF51215">
    <property type="entry name" value="Regulatory protein AraC"/>
    <property type="match status" value="1"/>
</dbReference>
<dbReference type="InterPro" id="IPR003313">
    <property type="entry name" value="AraC-bd"/>
</dbReference>
<comment type="caution">
    <text evidence="5">The sequence shown here is derived from an EMBL/GenBank/DDBJ whole genome shotgun (WGS) entry which is preliminary data.</text>
</comment>
<gene>
    <name evidence="5" type="ORF">ACFO3S_21640</name>
</gene>
<organism evidence="5 6">
    <name type="scientific">Cohnella hongkongensis</name>
    <dbReference type="NCBI Taxonomy" id="178337"/>
    <lineage>
        <taxon>Bacteria</taxon>
        <taxon>Bacillati</taxon>
        <taxon>Bacillota</taxon>
        <taxon>Bacilli</taxon>
        <taxon>Bacillales</taxon>
        <taxon>Paenibacillaceae</taxon>
        <taxon>Cohnella</taxon>
    </lineage>
</organism>
<evidence type="ECO:0000259" key="4">
    <source>
        <dbReference type="PROSITE" id="PS01124"/>
    </source>
</evidence>
<sequence length="284" mass="33007">MIQPQEFGPEPGSFTFNYRKQDPESYFHHAHRGIELLYIYEGHGEIRVDNRIYPIENHSLVWFQPYQLHRVAVPPVPNRSYIRTILTFDPSFADRYLAPFPALERFFRLLQNGHLRRQCFPSLKDTPLAEQLREWHAAASRPSPHRDEELGFLLISLIRSLKAHVFADEALVEAVPSRARSHAERIAEWLDGRYKQPFRLEQLASGLHLSPYHISRVFKKATGMTPSEYLMRRRVREACILLGNTSLSIQEIASELGGLSASYFCEMFKKAKGVSPDQYRRSIR</sequence>
<evidence type="ECO:0000313" key="6">
    <source>
        <dbReference type="Proteomes" id="UP001596028"/>
    </source>
</evidence>
<dbReference type="EMBL" id="JBHSEP010000020">
    <property type="protein sequence ID" value="MFC4600862.1"/>
    <property type="molecule type" value="Genomic_DNA"/>
</dbReference>
<dbReference type="PANTHER" id="PTHR43280:SF28">
    <property type="entry name" value="HTH-TYPE TRANSCRIPTIONAL ACTIVATOR RHAS"/>
    <property type="match status" value="1"/>
</dbReference>
<keyword evidence="2" id="KW-0238">DNA-binding</keyword>
<keyword evidence="3" id="KW-0804">Transcription</keyword>
<keyword evidence="6" id="KW-1185">Reference proteome</keyword>
<dbReference type="InterPro" id="IPR037923">
    <property type="entry name" value="HTH-like"/>
</dbReference>
<name>A0ABV9FJD3_9BACL</name>
<evidence type="ECO:0000256" key="3">
    <source>
        <dbReference type="ARBA" id="ARBA00023163"/>
    </source>
</evidence>
<dbReference type="SMART" id="SM00342">
    <property type="entry name" value="HTH_ARAC"/>
    <property type="match status" value="1"/>
</dbReference>
<dbReference type="Proteomes" id="UP001596028">
    <property type="component" value="Unassembled WGS sequence"/>
</dbReference>
<evidence type="ECO:0000256" key="2">
    <source>
        <dbReference type="ARBA" id="ARBA00023125"/>
    </source>
</evidence>
<proteinExistence type="predicted"/>
<protein>
    <submittedName>
        <fullName evidence="5">AraC family transcriptional regulator</fullName>
    </submittedName>
</protein>
<dbReference type="PANTHER" id="PTHR43280">
    <property type="entry name" value="ARAC-FAMILY TRANSCRIPTIONAL REGULATOR"/>
    <property type="match status" value="1"/>
</dbReference>
<dbReference type="InterPro" id="IPR014710">
    <property type="entry name" value="RmlC-like_jellyroll"/>
</dbReference>
<dbReference type="PROSITE" id="PS01124">
    <property type="entry name" value="HTH_ARAC_FAMILY_2"/>
    <property type="match status" value="1"/>
</dbReference>
<evidence type="ECO:0000256" key="1">
    <source>
        <dbReference type="ARBA" id="ARBA00023015"/>
    </source>
</evidence>
<dbReference type="RefSeq" id="WP_378100336.1">
    <property type="nucleotide sequence ID" value="NZ_JBHSEP010000020.1"/>
</dbReference>
<dbReference type="InterPro" id="IPR018060">
    <property type="entry name" value="HTH_AraC"/>
</dbReference>
<dbReference type="InterPro" id="IPR009057">
    <property type="entry name" value="Homeodomain-like_sf"/>
</dbReference>
<dbReference type="PRINTS" id="PR00032">
    <property type="entry name" value="HTHARAC"/>
</dbReference>
<dbReference type="Gene3D" id="1.10.10.60">
    <property type="entry name" value="Homeodomain-like"/>
    <property type="match status" value="2"/>
</dbReference>
<dbReference type="Pfam" id="PF02311">
    <property type="entry name" value="AraC_binding"/>
    <property type="match status" value="1"/>
</dbReference>
<dbReference type="Gene3D" id="2.60.120.10">
    <property type="entry name" value="Jelly Rolls"/>
    <property type="match status" value="1"/>
</dbReference>
<dbReference type="SUPFAM" id="SSF46689">
    <property type="entry name" value="Homeodomain-like"/>
    <property type="match status" value="2"/>
</dbReference>
<keyword evidence="1" id="KW-0805">Transcription regulation</keyword>
<feature type="domain" description="HTH araC/xylS-type" evidence="4">
    <location>
        <begin position="184"/>
        <end position="282"/>
    </location>
</feature>